<keyword evidence="2" id="KW-0732">Signal</keyword>
<evidence type="ECO:0000256" key="1">
    <source>
        <dbReference type="PROSITE-ProRule" id="PRU00339"/>
    </source>
</evidence>
<dbReference type="Pfam" id="PF00515">
    <property type="entry name" value="TPR_1"/>
    <property type="match status" value="1"/>
</dbReference>
<protein>
    <submittedName>
        <fullName evidence="3">Tetratricopeptide repeat protein</fullName>
    </submittedName>
</protein>
<name>A0A5D0HTK3_9FLAO</name>
<proteinExistence type="predicted"/>
<evidence type="ECO:0000313" key="4">
    <source>
        <dbReference type="Proteomes" id="UP000323930"/>
    </source>
</evidence>
<dbReference type="PROSITE" id="PS50005">
    <property type="entry name" value="TPR"/>
    <property type="match status" value="1"/>
</dbReference>
<reference evidence="3 4" key="1">
    <citation type="submission" date="2019-08" db="EMBL/GenBank/DDBJ databases">
        <title>Seonamhaeicola sediminis sp. nov., isolated from marine sediment.</title>
        <authorList>
            <person name="Cao W.R."/>
        </authorList>
    </citation>
    <scope>NUCLEOTIDE SEQUENCE [LARGE SCALE GENOMIC DNA]</scope>
    <source>
        <strain evidence="3 4">B011</strain>
    </source>
</reference>
<keyword evidence="4" id="KW-1185">Reference proteome</keyword>
<keyword evidence="1" id="KW-0802">TPR repeat</keyword>
<organism evidence="3 4">
    <name type="scientific">Seonamhaeicola marinus</name>
    <dbReference type="NCBI Taxonomy" id="1912246"/>
    <lineage>
        <taxon>Bacteria</taxon>
        <taxon>Pseudomonadati</taxon>
        <taxon>Bacteroidota</taxon>
        <taxon>Flavobacteriia</taxon>
        <taxon>Flavobacteriales</taxon>
        <taxon>Flavobacteriaceae</taxon>
    </lineage>
</organism>
<dbReference type="SUPFAM" id="SSF48452">
    <property type="entry name" value="TPR-like"/>
    <property type="match status" value="1"/>
</dbReference>
<dbReference type="PROSITE" id="PS50293">
    <property type="entry name" value="TPR_REGION"/>
    <property type="match status" value="1"/>
</dbReference>
<dbReference type="EMBL" id="VSDQ01000679">
    <property type="protein sequence ID" value="TYA74723.1"/>
    <property type="molecule type" value="Genomic_DNA"/>
</dbReference>
<feature type="chain" id="PRO_5023108697" evidence="2">
    <location>
        <begin position="20"/>
        <end position="381"/>
    </location>
</feature>
<dbReference type="OrthoDB" id="637388at2"/>
<dbReference type="PANTHER" id="PTHR12558:SF13">
    <property type="entry name" value="CELL DIVISION CYCLE PROTEIN 27 HOMOLOG"/>
    <property type="match status" value="1"/>
</dbReference>
<feature type="repeat" description="TPR" evidence="1">
    <location>
        <begin position="86"/>
        <end position="119"/>
    </location>
</feature>
<evidence type="ECO:0000256" key="2">
    <source>
        <dbReference type="SAM" id="SignalP"/>
    </source>
</evidence>
<evidence type="ECO:0000313" key="3">
    <source>
        <dbReference type="EMBL" id="TYA74723.1"/>
    </source>
</evidence>
<comment type="caution">
    <text evidence="3">The sequence shown here is derived from an EMBL/GenBank/DDBJ whole genome shotgun (WGS) entry which is preliminary data.</text>
</comment>
<gene>
    <name evidence="3" type="ORF">FUA24_15535</name>
</gene>
<accession>A0A5D0HTK3</accession>
<dbReference type="InterPro" id="IPR011990">
    <property type="entry name" value="TPR-like_helical_dom_sf"/>
</dbReference>
<dbReference type="SMART" id="SM00028">
    <property type="entry name" value="TPR"/>
    <property type="match status" value="3"/>
</dbReference>
<feature type="signal peptide" evidence="2">
    <location>
        <begin position="1"/>
        <end position="19"/>
    </location>
</feature>
<sequence length="381" mass="44255">MKRIPLILIICLLSLSNYAQEQITTELKKAYGEEKYDLIISMHSDKVNDYPAKAVYYVAMAYYMKANDNKVLELMDLSIQKDKTDPDAYFIKGMTFNYMGQFEKAIESFNKAIELDSTNSNYFSGLGDSYVSQEKYKDALTAYTTATEKNEPIDRPFTMIPQIYAELNQPEKALEAFYISKQAISKESDSYINALYNIGLYEFLNKEFEKSEIAFKELIILVPNDYHSISKLIQVYYGQKEYGKANPLKEKLYQAYNQGTLKDNLKDQFCFDQFDWEDKYIFAFERFAEKEGKLYYKHIFHVTNKESGKTEFTIQTENSPISVELGGPKYILGMDKNGTHSTFRYGFEEDFNYEDLKKTVILVLEEKIKAGASSRPTKKNH</sequence>
<dbReference type="Gene3D" id="1.25.40.10">
    <property type="entry name" value="Tetratricopeptide repeat domain"/>
    <property type="match status" value="1"/>
</dbReference>
<dbReference type="AlphaFoldDB" id="A0A5D0HTK3"/>
<dbReference type="RefSeq" id="WP_148543954.1">
    <property type="nucleotide sequence ID" value="NZ_VSDQ01000679.1"/>
</dbReference>
<dbReference type="Proteomes" id="UP000323930">
    <property type="component" value="Unassembled WGS sequence"/>
</dbReference>
<dbReference type="InterPro" id="IPR019734">
    <property type="entry name" value="TPR_rpt"/>
</dbReference>
<dbReference type="PANTHER" id="PTHR12558">
    <property type="entry name" value="CELL DIVISION CYCLE 16,23,27"/>
    <property type="match status" value="1"/>
</dbReference>